<organism evidence="24">
    <name type="scientific">Musa acuminata subsp. malaccensis</name>
    <name type="common">Wild banana</name>
    <name type="synonym">Musa malaccensis</name>
    <dbReference type="NCBI Taxonomy" id="214687"/>
    <lineage>
        <taxon>Eukaryota</taxon>
        <taxon>Viridiplantae</taxon>
        <taxon>Streptophyta</taxon>
        <taxon>Embryophyta</taxon>
        <taxon>Tracheophyta</taxon>
        <taxon>Spermatophyta</taxon>
        <taxon>Magnoliopsida</taxon>
        <taxon>Liliopsida</taxon>
        <taxon>Zingiberales</taxon>
        <taxon>Musaceae</taxon>
        <taxon>Musa</taxon>
    </lineage>
</organism>
<feature type="transmembrane region" description="Helical" evidence="22">
    <location>
        <begin position="1100"/>
        <end position="1121"/>
    </location>
</feature>
<comment type="subcellular location">
    <subcellularLocation>
        <location evidence="4">Golgi apparatus membrane</location>
        <topology evidence="4">Single-pass type II membrane protein</topology>
    </subcellularLocation>
    <subcellularLocation>
        <location evidence="3">Membrane</location>
        <topology evidence="3">Multi-pass membrane protein</topology>
    </subcellularLocation>
    <subcellularLocation>
        <location evidence="2">Nucleus</location>
    </subcellularLocation>
</comment>
<dbReference type="PANTHER" id="PTHR23168">
    <property type="entry name" value="MITOTIC SPINDLE ASSEMBLY CHECKPOINT PROTEIN MAD1 MITOTIC ARREST DEFICIENT-LIKE PROTEIN 1"/>
    <property type="match status" value="1"/>
</dbReference>
<dbReference type="GO" id="GO:0007094">
    <property type="term" value="P:mitotic spindle assembly checkpoint signaling"/>
    <property type="evidence" value="ECO:0007669"/>
    <property type="project" value="InterPro"/>
</dbReference>
<dbReference type="FunFam" id="1.20.1250.20:FF:000178">
    <property type="entry name" value="Protein NRT1/ PTR FAMILY 4.4"/>
    <property type="match status" value="1"/>
</dbReference>
<dbReference type="FunFam" id="3.30.457.60:FF:000004">
    <property type="entry name" value="Mitotic spindle checkpoint protein MAD1"/>
    <property type="match status" value="1"/>
</dbReference>
<dbReference type="CDD" id="cd17414">
    <property type="entry name" value="MFS_NPF4"/>
    <property type="match status" value="1"/>
</dbReference>
<dbReference type="Gene3D" id="1.20.1250.20">
    <property type="entry name" value="MFS general substrate transporter like domains"/>
    <property type="match status" value="1"/>
</dbReference>
<proteinExistence type="inferred from homology"/>
<evidence type="ECO:0000256" key="18">
    <source>
        <dbReference type="ARBA" id="ARBA00023242"/>
    </source>
</evidence>
<evidence type="ECO:0000256" key="3">
    <source>
        <dbReference type="ARBA" id="ARBA00004141"/>
    </source>
</evidence>
<evidence type="ECO:0000256" key="6">
    <source>
        <dbReference type="ARBA" id="ARBA00008029"/>
    </source>
</evidence>
<feature type="transmembrane region" description="Helical" evidence="22">
    <location>
        <begin position="921"/>
        <end position="940"/>
    </location>
</feature>
<sequence>MILRTPAQKKRRPDTVLTDHESPVSDRRLVLYEGPAPVTAVDPSDEMVCTYHCRQMVKSDFLVALNNAEKQVADYEAKLVMLNSEFSQSEDARKNYKDRVLSLEQELDASKGREHALQERLLKEVGDSMERYKEQVKRCCELEMQLNKEIESRKIAELSITSANERSRDLEGKLQRLSDSSEREKNILKRQLEHLQDDSKLSSYKIAADLERMKLRAENSEKESELLREQLNDLRIQLDECLREKSGLEHKLVTYAAAPQESTSEDDNLVKHLREQLRNYEAEVQEARKLKSYHVNTELLKEKLLEQKGRREKAETELSKLQEAQVYAQNLELELVSWKSLLDELPDVSAVTDIPKKFAALQNETIQTMLEVGETKAHLKQLEVALELAEDKRQHAEKESSLAKEKASNSALEIRRLELMLSSVMEERDRVKKEAIMLSKQKIGNEGGLSTETLVKDMESSLVERENTIKELESNLHEQREMVHRLHDELKLLNEQLSTEKRKVKSLEREGDRLRSEISLLESKLGHGDYSAANTKVLRMVNTLAVDNEAKHTIEALRAELKRTQAKLQAVEELKGQSDATNIIDGGIPEKLAQLKGQIATLEKREESRYKAVFAEKISVFRRACCLLFGYKIVMDDQHRPDGIPITRFTLQSIYAQSDDEKLEFEYESGNTNILVNDYSSQPEICHQIEIFIKKMNSIPAFTANLTIESFNKRTLNDNSLSSSSSLDGAVMLDRLQALEMMAIAAVGNNLITYVFNDMHFPLSKSANIVTNFIGAVFLLSLLGGFLSDSYLGSFRTMLAFGFVELSGFLLLTVQAHLPQLRPPHCNMMSEGGDRCVEAKGFEALVFYTALYLVALGSGCLKPNIISHGADQFTKDDPNHSKKLSTYFNTAYFSFCVGELIALTVLVWVQTRSGMDVGFSLSAATMAAGLISLICGMLYYRNKPPRGSLFTPIARVLVAAIIKRKQVSPNTKLLRQGSVHTEKFRFLDKACMQIQGVADRKQSPWTLCTVAQVEQVKIILSVIPIFACTIIFNTILAQLQTFSVQQGSAMNTQVTEAFEIPPASLQAIPYLMLIVLVPLYEIGFVPLARRFTKTDSGISSLQRIGLGLFTVTFSMVSAALVEKKRRELAVGSDKQLSIFWIAPQFLIFGVSEMFTAVGLIEFFYEQSMAGMQSFLTAMTYCSYSFGFYLSSLLVSLVNKVSSGAHWSGWLSDNNLDKDRLDLFYWLLAALSLVNFVNYLYWSRCDEKELKLDDQLESTAECCVSVAPEKQNGSGAGIERPQQQSEKRQRGRPPLRARAAALLCAACFLLGVLFSRGVDFLPSDDRARAASSSCDPNIANSAQDCERNRYRTPVEQSGERTSHGLPAMIRFARLNSTSLYPSISRSLEKFVASLETELAAARTNSLGRGPKKAFVVVGINTAFSSKKRRESVRATWMPRGRSKLRRLEEEKGVVVRFVIGRSATPGGALDRAIDEEDAKTKDFLRLEHLEGYHELSTKTKVFFATAVATWDADFYAKVDDDVHVNLGMLIATLARHRTTPRVYIGCMKSDQVLFQKDAKYHEPEFWKFGEEGNKYFRHATGQIYAISKDLALYISTNAPILHKYANEDVSLGSWLIGLEVEHIDERGMCCGTPPDCEWKIQSGDICIASFDWTCSGVCKPVDRMVEVHSKCGEGNEAIWNALP</sequence>
<accession>A0A8D6ZJ52</accession>
<dbReference type="Pfam" id="PF13334">
    <property type="entry name" value="DUF4094"/>
    <property type="match status" value="1"/>
</dbReference>
<evidence type="ECO:0000256" key="8">
    <source>
        <dbReference type="ARBA" id="ARBA00022618"/>
    </source>
</evidence>
<dbReference type="UniPathway" id="UPA00378"/>
<evidence type="ECO:0000313" key="24">
    <source>
        <dbReference type="EMBL" id="CAG1830920.1"/>
    </source>
</evidence>
<keyword evidence="13" id="KW-0735">Signal-anchor</keyword>
<evidence type="ECO:0000256" key="2">
    <source>
        <dbReference type="ARBA" id="ARBA00004123"/>
    </source>
</evidence>
<dbReference type="InterPro" id="IPR036259">
    <property type="entry name" value="MFS_trans_sf"/>
</dbReference>
<evidence type="ECO:0000256" key="10">
    <source>
        <dbReference type="ARBA" id="ARBA00022679"/>
    </source>
</evidence>
<keyword evidence="19" id="KW-0131">Cell cycle</keyword>
<keyword evidence="9" id="KW-0328">Glycosyltransferase</keyword>
<keyword evidence="11 22" id="KW-0812">Transmembrane</keyword>
<dbReference type="InterPro" id="IPR000109">
    <property type="entry name" value="POT_fam"/>
</dbReference>
<evidence type="ECO:0000256" key="14">
    <source>
        <dbReference type="ARBA" id="ARBA00022989"/>
    </source>
</evidence>
<dbReference type="InterPro" id="IPR025298">
    <property type="entry name" value="DUF4094"/>
</dbReference>
<comment type="cofactor">
    <cofactor evidence="1">
        <name>Mn(2+)</name>
        <dbReference type="ChEBI" id="CHEBI:29035"/>
    </cofactor>
</comment>
<dbReference type="GO" id="GO:0000139">
    <property type="term" value="C:Golgi membrane"/>
    <property type="evidence" value="ECO:0007669"/>
    <property type="project" value="UniProtKB-SubCell"/>
</dbReference>
<evidence type="ECO:0000256" key="17">
    <source>
        <dbReference type="ARBA" id="ARBA00023211"/>
    </source>
</evidence>
<keyword evidence="20" id="KW-0175">Coiled coil</keyword>
<feature type="domain" description="DUF4094" evidence="23">
    <location>
        <begin position="1297"/>
        <end position="1402"/>
    </location>
</feature>
<dbReference type="FunFam" id="3.90.550.50:FF:000002">
    <property type="entry name" value="Hexosyltransferase"/>
    <property type="match status" value="1"/>
</dbReference>
<keyword evidence="17" id="KW-0464">Manganese</keyword>
<feature type="transmembrane region" description="Helical" evidence="22">
    <location>
        <begin position="1067"/>
        <end position="1088"/>
    </location>
</feature>
<keyword evidence="18" id="KW-0539">Nucleus</keyword>
<evidence type="ECO:0000256" key="21">
    <source>
        <dbReference type="SAM" id="MobiDB-lite"/>
    </source>
</evidence>
<dbReference type="GO" id="GO:0016758">
    <property type="term" value="F:hexosyltransferase activity"/>
    <property type="evidence" value="ECO:0007669"/>
    <property type="project" value="InterPro"/>
</dbReference>
<gene>
    <name evidence="24" type="ORF">GSMUA_341740.1</name>
</gene>
<dbReference type="Gene3D" id="3.30.457.60">
    <property type="match status" value="1"/>
</dbReference>
<evidence type="ECO:0000256" key="15">
    <source>
        <dbReference type="ARBA" id="ARBA00023034"/>
    </source>
</evidence>
<evidence type="ECO:0000256" key="1">
    <source>
        <dbReference type="ARBA" id="ARBA00001936"/>
    </source>
</evidence>
<evidence type="ECO:0000256" key="20">
    <source>
        <dbReference type="SAM" id="Coils"/>
    </source>
</evidence>
<dbReference type="Gene3D" id="6.10.250.90">
    <property type="match status" value="1"/>
</dbReference>
<feature type="transmembrane region" description="Helical" evidence="22">
    <location>
        <begin position="1222"/>
        <end position="1241"/>
    </location>
</feature>
<evidence type="ECO:0000256" key="4">
    <source>
        <dbReference type="ARBA" id="ARBA00004323"/>
    </source>
</evidence>
<feature type="region of interest" description="Disordered" evidence="21">
    <location>
        <begin position="1270"/>
        <end position="1291"/>
    </location>
</feature>
<keyword evidence="14 22" id="KW-1133">Transmembrane helix</keyword>
<feature type="coiled-coil region" evidence="20">
    <location>
        <begin position="372"/>
        <end position="574"/>
    </location>
</feature>
<feature type="transmembrane region" description="Helical" evidence="22">
    <location>
        <begin position="799"/>
        <end position="818"/>
    </location>
</feature>
<feature type="coiled-coil region" evidence="20">
    <location>
        <begin position="58"/>
        <end position="113"/>
    </location>
</feature>
<dbReference type="PANTHER" id="PTHR23168:SF0">
    <property type="entry name" value="MITOTIC SPINDLE ASSEMBLY CHECKPOINT PROTEIN MAD1"/>
    <property type="match status" value="1"/>
</dbReference>
<dbReference type="GO" id="GO:0022857">
    <property type="term" value="F:transmembrane transporter activity"/>
    <property type="evidence" value="ECO:0007669"/>
    <property type="project" value="InterPro"/>
</dbReference>
<feature type="transmembrane region" description="Helical" evidence="22">
    <location>
        <begin position="1294"/>
        <end position="1313"/>
    </location>
</feature>
<protein>
    <submittedName>
        <fullName evidence="24">(wild Malaysian banana) hypothetical protein</fullName>
    </submittedName>
</protein>
<feature type="coiled-coil region" evidence="20">
    <location>
        <begin position="160"/>
        <end position="324"/>
    </location>
</feature>
<dbReference type="GO" id="GO:0051301">
    <property type="term" value="P:cell division"/>
    <property type="evidence" value="ECO:0007669"/>
    <property type="project" value="UniProtKB-KW"/>
</dbReference>
<evidence type="ECO:0000256" key="19">
    <source>
        <dbReference type="ARBA" id="ARBA00023306"/>
    </source>
</evidence>
<dbReference type="SUPFAM" id="SSF103473">
    <property type="entry name" value="MFS general substrate transporter"/>
    <property type="match status" value="1"/>
</dbReference>
<keyword evidence="10" id="KW-0808">Transferase</keyword>
<feature type="compositionally biased region" description="Basic and acidic residues" evidence="21">
    <location>
        <begin position="13"/>
        <end position="22"/>
    </location>
</feature>
<evidence type="ECO:0000256" key="11">
    <source>
        <dbReference type="ARBA" id="ARBA00022692"/>
    </source>
</evidence>
<name>A0A8D6ZJ52_MUSAM</name>
<evidence type="ECO:0000256" key="12">
    <source>
        <dbReference type="ARBA" id="ARBA00022776"/>
    </source>
</evidence>
<evidence type="ECO:0000256" key="13">
    <source>
        <dbReference type="ARBA" id="ARBA00022968"/>
    </source>
</evidence>
<dbReference type="Gene3D" id="3.90.550.50">
    <property type="match status" value="1"/>
</dbReference>
<keyword evidence="15" id="KW-0333">Golgi apparatus</keyword>
<evidence type="ECO:0000256" key="9">
    <source>
        <dbReference type="ARBA" id="ARBA00022676"/>
    </source>
</evidence>
<feature type="transmembrane region" description="Helical" evidence="22">
    <location>
        <begin position="1185"/>
        <end position="1202"/>
    </location>
</feature>
<dbReference type="InterPro" id="IPR008672">
    <property type="entry name" value="Mad1"/>
</dbReference>
<feature type="region of interest" description="Disordered" evidence="21">
    <location>
        <begin position="1"/>
        <end position="22"/>
    </location>
</feature>
<dbReference type="SUPFAM" id="SSF75704">
    <property type="entry name" value="Mitotic arrest deficient-like 1, Mad1"/>
    <property type="match status" value="1"/>
</dbReference>
<dbReference type="Pfam" id="PF01762">
    <property type="entry name" value="Galactosyl_T"/>
    <property type="match status" value="1"/>
</dbReference>
<comment type="similarity">
    <text evidence="6">Belongs to the MAD1 family.</text>
</comment>
<feature type="transmembrane region" description="Helical" evidence="22">
    <location>
        <begin position="886"/>
        <end position="909"/>
    </location>
</feature>
<comment type="pathway">
    <text evidence="5">Protein modification; protein glycosylation.</text>
</comment>
<evidence type="ECO:0000256" key="22">
    <source>
        <dbReference type="SAM" id="Phobius"/>
    </source>
</evidence>
<evidence type="ECO:0000256" key="5">
    <source>
        <dbReference type="ARBA" id="ARBA00004922"/>
    </source>
</evidence>
<feature type="transmembrane region" description="Helical" evidence="22">
    <location>
        <begin position="769"/>
        <end position="787"/>
    </location>
</feature>
<dbReference type="Pfam" id="PF05557">
    <property type="entry name" value="MAD"/>
    <property type="match status" value="1"/>
</dbReference>
<feature type="transmembrane region" description="Helical" evidence="22">
    <location>
        <begin position="1141"/>
        <end position="1164"/>
    </location>
</feature>
<dbReference type="EMBL" id="HG996472">
    <property type="protein sequence ID" value="CAG1830920.1"/>
    <property type="molecule type" value="Genomic_DNA"/>
</dbReference>
<evidence type="ECO:0000256" key="7">
    <source>
        <dbReference type="ARBA" id="ARBA00008661"/>
    </source>
</evidence>
<keyword evidence="16 22" id="KW-0472">Membrane</keyword>
<reference evidence="24" key="1">
    <citation type="submission" date="2021-03" db="EMBL/GenBank/DDBJ databases">
        <authorList>
            <consortium name="Genoscope - CEA"/>
            <person name="William W."/>
        </authorList>
    </citation>
    <scope>NUCLEOTIDE SEQUENCE</scope>
    <source>
        <strain evidence="24">Doubled-haploid Pahang</strain>
    </source>
</reference>
<feature type="transmembrane region" description="Helical" evidence="22">
    <location>
        <begin position="1018"/>
        <end position="1039"/>
    </location>
</feature>
<comment type="similarity">
    <text evidence="7">Belongs to the glycosyltransferase 31 family.</text>
</comment>
<evidence type="ECO:0000256" key="16">
    <source>
        <dbReference type="ARBA" id="ARBA00023136"/>
    </source>
</evidence>
<evidence type="ECO:0000259" key="23">
    <source>
        <dbReference type="Pfam" id="PF13334"/>
    </source>
</evidence>
<dbReference type="GO" id="GO:0005634">
    <property type="term" value="C:nucleus"/>
    <property type="evidence" value="ECO:0007669"/>
    <property type="project" value="UniProtKB-SubCell"/>
</dbReference>
<keyword evidence="12" id="KW-0498">Mitosis</keyword>
<keyword evidence="8" id="KW-0132">Cell division</keyword>
<dbReference type="Pfam" id="PF00854">
    <property type="entry name" value="PTR2"/>
    <property type="match status" value="1"/>
</dbReference>
<dbReference type="InterPro" id="IPR002659">
    <property type="entry name" value="Glyco_trans_31"/>
</dbReference>
<feature type="transmembrane region" description="Helical" evidence="22">
    <location>
        <begin position="845"/>
        <end position="865"/>
    </location>
</feature>